<proteinExistence type="predicted"/>
<evidence type="ECO:0000313" key="1">
    <source>
        <dbReference type="EMBL" id="KAF5380386.1"/>
    </source>
</evidence>
<protein>
    <submittedName>
        <fullName evidence="1">Uncharacterized protein</fullName>
    </submittedName>
</protein>
<gene>
    <name evidence="1" type="ORF">D9615_004712</name>
</gene>
<name>A0A8H5HBB6_9AGAR</name>
<organism evidence="1 2">
    <name type="scientific">Tricholomella constricta</name>
    <dbReference type="NCBI Taxonomy" id="117010"/>
    <lineage>
        <taxon>Eukaryota</taxon>
        <taxon>Fungi</taxon>
        <taxon>Dikarya</taxon>
        <taxon>Basidiomycota</taxon>
        <taxon>Agaricomycotina</taxon>
        <taxon>Agaricomycetes</taxon>
        <taxon>Agaricomycetidae</taxon>
        <taxon>Agaricales</taxon>
        <taxon>Tricholomatineae</taxon>
        <taxon>Lyophyllaceae</taxon>
        <taxon>Tricholomella</taxon>
    </lineage>
</organism>
<sequence>MSTTLDASATAVEANARGPLSNSDAARLATVMQHTLGGLDTTLKIFNEQSSVFSAGVAPEMDRTADIQDLQKRLNDHSKTQRRFIRGAKKTIREDFKKTISDRLRNDVSAQIKREVAMQVKDQVDQQIRDHIPTPLEQQALDNKRQISKIKASLTNSEARAKNSTLQASNLDEPLMPILKPDGSKSHLFPADLRSLFSYEPDMTKALMKDFDIEEDDSLQVNYGRFMRHIGIENVQIAG</sequence>
<dbReference type="OrthoDB" id="3181072at2759"/>
<comment type="caution">
    <text evidence="1">The sequence shown here is derived from an EMBL/GenBank/DDBJ whole genome shotgun (WGS) entry which is preliminary data.</text>
</comment>
<accession>A0A8H5HBB6</accession>
<dbReference type="EMBL" id="JAACJP010000013">
    <property type="protein sequence ID" value="KAF5380386.1"/>
    <property type="molecule type" value="Genomic_DNA"/>
</dbReference>
<evidence type="ECO:0000313" key="2">
    <source>
        <dbReference type="Proteomes" id="UP000565441"/>
    </source>
</evidence>
<keyword evidence="2" id="KW-1185">Reference proteome</keyword>
<dbReference type="Proteomes" id="UP000565441">
    <property type="component" value="Unassembled WGS sequence"/>
</dbReference>
<dbReference type="AlphaFoldDB" id="A0A8H5HBB6"/>
<reference evidence="1 2" key="1">
    <citation type="journal article" date="2020" name="ISME J.">
        <title>Uncovering the hidden diversity of litter-decomposition mechanisms in mushroom-forming fungi.</title>
        <authorList>
            <person name="Floudas D."/>
            <person name="Bentzer J."/>
            <person name="Ahren D."/>
            <person name="Johansson T."/>
            <person name="Persson P."/>
            <person name="Tunlid A."/>
        </authorList>
    </citation>
    <scope>NUCLEOTIDE SEQUENCE [LARGE SCALE GENOMIC DNA]</scope>
    <source>
        <strain evidence="1 2">CBS 661.87</strain>
    </source>
</reference>